<reference evidence="18" key="1">
    <citation type="submission" date="2017-02" db="EMBL/GenBank/DDBJ databases">
        <authorList>
            <person name="Varghese N."/>
            <person name="Submissions S."/>
        </authorList>
    </citation>
    <scope>NUCLEOTIDE SEQUENCE [LARGE SCALE GENOMIC DNA]</scope>
    <source>
        <strain evidence="18">ATCC 35199</strain>
    </source>
</reference>
<keyword evidence="1 13" id="KW-0540">Nuclease</keyword>
<dbReference type="InterPro" id="IPR014016">
    <property type="entry name" value="UvrD-like_ATP-bd"/>
</dbReference>
<keyword evidence="4 13" id="KW-0378">Hydrolase</keyword>
<dbReference type="Gene3D" id="6.10.250.2380">
    <property type="match status" value="1"/>
</dbReference>
<dbReference type="PANTHER" id="PTHR11070:SF48">
    <property type="entry name" value="ATP-DEPENDENT HELICASE_NUCLEASE SUBUNIT A"/>
    <property type="match status" value="1"/>
</dbReference>
<keyword evidence="6 13" id="KW-0269">Exonuclease</keyword>
<dbReference type="GO" id="GO:0005829">
    <property type="term" value="C:cytosol"/>
    <property type="evidence" value="ECO:0007669"/>
    <property type="project" value="TreeGrafter"/>
</dbReference>
<dbReference type="InterPro" id="IPR011604">
    <property type="entry name" value="PDDEXK-like_dom_sf"/>
</dbReference>
<dbReference type="Pfam" id="PF13361">
    <property type="entry name" value="UvrD_C"/>
    <property type="match status" value="1"/>
</dbReference>
<keyword evidence="2 13" id="KW-0547">Nucleotide-binding</keyword>
<dbReference type="InterPro" id="IPR014152">
    <property type="entry name" value="AddA"/>
</dbReference>
<evidence type="ECO:0000256" key="5">
    <source>
        <dbReference type="ARBA" id="ARBA00022806"/>
    </source>
</evidence>
<evidence type="ECO:0000256" key="14">
    <source>
        <dbReference type="PROSITE-ProRule" id="PRU00560"/>
    </source>
</evidence>
<dbReference type="PANTHER" id="PTHR11070">
    <property type="entry name" value="UVRD / RECB / PCRA DNA HELICASE FAMILY MEMBER"/>
    <property type="match status" value="1"/>
</dbReference>
<dbReference type="CDD" id="cd17932">
    <property type="entry name" value="DEXQc_UvrD"/>
    <property type="match status" value="2"/>
</dbReference>
<dbReference type="Gene3D" id="3.90.320.10">
    <property type="match status" value="1"/>
</dbReference>
<comment type="subunit">
    <text evidence="13">Heterodimer of AddA and AddB/RexB.</text>
</comment>
<evidence type="ECO:0000256" key="9">
    <source>
        <dbReference type="ARBA" id="ARBA00023204"/>
    </source>
</evidence>
<dbReference type="Proteomes" id="UP000243406">
    <property type="component" value="Unassembled WGS sequence"/>
</dbReference>
<dbReference type="InterPro" id="IPR014017">
    <property type="entry name" value="DNA_helicase_UvrD-like_C"/>
</dbReference>
<name>A0A1T5AUP3_9FIRM</name>
<dbReference type="GO" id="GO:0008408">
    <property type="term" value="F:3'-5' exonuclease activity"/>
    <property type="evidence" value="ECO:0007669"/>
    <property type="project" value="UniProtKB-UniRule"/>
</dbReference>
<dbReference type="GO" id="GO:0016887">
    <property type="term" value="F:ATP hydrolysis activity"/>
    <property type="evidence" value="ECO:0007669"/>
    <property type="project" value="RHEA"/>
</dbReference>
<dbReference type="Pfam" id="PF00580">
    <property type="entry name" value="UvrD-helicase"/>
    <property type="match status" value="1"/>
</dbReference>
<dbReference type="GO" id="GO:0003690">
    <property type="term" value="F:double-stranded DNA binding"/>
    <property type="evidence" value="ECO:0007669"/>
    <property type="project" value="UniProtKB-UniRule"/>
</dbReference>
<comment type="similarity">
    <text evidence="13">Belongs to the helicase family. AddA subfamily.</text>
</comment>
<dbReference type="GO" id="GO:0033202">
    <property type="term" value="C:DNA helicase complex"/>
    <property type="evidence" value="ECO:0007669"/>
    <property type="project" value="TreeGrafter"/>
</dbReference>
<keyword evidence="3 13" id="KW-0227">DNA damage</keyword>
<keyword evidence="10 13" id="KW-0413">Isomerase</keyword>
<feature type="domain" description="UvrD-like helicase C-terminal" evidence="16">
    <location>
        <begin position="493"/>
        <end position="780"/>
    </location>
</feature>
<comment type="catalytic activity">
    <reaction evidence="11 13">
        <text>Couples ATP hydrolysis with the unwinding of duplex DNA by translocating in the 3'-5' direction.</text>
        <dbReference type="EC" id="5.6.2.4"/>
    </reaction>
</comment>
<gene>
    <name evidence="13" type="primary">addA</name>
    <name evidence="17" type="ORF">SAMN02745120_1180</name>
</gene>
<evidence type="ECO:0000256" key="4">
    <source>
        <dbReference type="ARBA" id="ARBA00022801"/>
    </source>
</evidence>
<dbReference type="Gene3D" id="3.40.50.300">
    <property type="entry name" value="P-loop containing nucleotide triphosphate hydrolases"/>
    <property type="match status" value="4"/>
</dbReference>
<dbReference type="SUPFAM" id="SSF52540">
    <property type="entry name" value="P-loop containing nucleoside triphosphate hydrolases"/>
    <property type="match status" value="1"/>
</dbReference>
<dbReference type="InterPro" id="IPR038726">
    <property type="entry name" value="PDDEXK_AddAB-type"/>
</dbReference>
<evidence type="ECO:0000259" key="15">
    <source>
        <dbReference type="PROSITE" id="PS51198"/>
    </source>
</evidence>
<keyword evidence="5 13" id="KW-0347">Helicase</keyword>
<keyword evidence="9 13" id="KW-0234">DNA repair</keyword>
<evidence type="ECO:0000256" key="6">
    <source>
        <dbReference type="ARBA" id="ARBA00022839"/>
    </source>
</evidence>
<dbReference type="RefSeq" id="WP_079589091.1">
    <property type="nucleotide sequence ID" value="NZ_FUYN01000002.1"/>
</dbReference>
<dbReference type="InterPro" id="IPR011335">
    <property type="entry name" value="Restrct_endonuc-II-like"/>
</dbReference>
<dbReference type="SUPFAM" id="SSF52980">
    <property type="entry name" value="Restriction endonuclease-like"/>
    <property type="match status" value="1"/>
</dbReference>
<dbReference type="HAMAP" id="MF_01451">
    <property type="entry name" value="AddA"/>
    <property type="match status" value="1"/>
</dbReference>
<dbReference type="InterPro" id="IPR000212">
    <property type="entry name" value="DNA_helicase_UvrD/REP"/>
</dbReference>
<dbReference type="Pfam" id="PF12705">
    <property type="entry name" value="PDDEXK_1"/>
    <property type="match status" value="1"/>
</dbReference>
<evidence type="ECO:0000256" key="8">
    <source>
        <dbReference type="ARBA" id="ARBA00023125"/>
    </source>
</evidence>
<evidence type="ECO:0000259" key="16">
    <source>
        <dbReference type="PROSITE" id="PS51217"/>
    </source>
</evidence>
<keyword evidence="7 13" id="KW-0067">ATP-binding</keyword>
<dbReference type="InterPro" id="IPR027417">
    <property type="entry name" value="P-loop_NTPase"/>
</dbReference>
<feature type="domain" description="UvrD-like helicase ATP-binding" evidence="15">
    <location>
        <begin position="1"/>
        <end position="465"/>
    </location>
</feature>
<dbReference type="OrthoDB" id="9810135at2"/>
<evidence type="ECO:0000256" key="12">
    <source>
        <dbReference type="ARBA" id="ARBA00048988"/>
    </source>
</evidence>
<comment type="cofactor">
    <cofactor evidence="13">
        <name>Mg(2+)</name>
        <dbReference type="ChEBI" id="CHEBI:18420"/>
    </cofactor>
</comment>
<comment type="catalytic activity">
    <reaction evidence="12 13">
        <text>ATP + H2O = ADP + phosphate + H(+)</text>
        <dbReference type="Rhea" id="RHEA:13065"/>
        <dbReference type="ChEBI" id="CHEBI:15377"/>
        <dbReference type="ChEBI" id="CHEBI:15378"/>
        <dbReference type="ChEBI" id="CHEBI:30616"/>
        <dbReference type="ChEBI" id="CHEBI:43474"/>
        <dbReference type="ChEBI" id="CHEBI:456216"/>
        <dbReference type="EC" id="5.6.2.4"/>
    </reaction>
</comment>
<evidence type="ECO:0000256" key="11">
    <source>
        <dbReference type="ARBA" id="ARBA00034617"/>
    </source>
</evidence>
<dbReference type="NCBIfam" id="TIGR02785">
    <property type="entry name" value="addA_Gpos"/>
    <property type="match status" value="1"/>
</dbReference>
<protein>
    <recommendedName>
        <fullName evidence="13">ATP-dependent helicase/nuclease subunit A</fullName>
        <ecNumber evidence="13">3.1.-.-</ecNumber>
        <ecNumber evidence="13">5.6.2.4</ecNumber>
    </recommendedName>
    <alternativeName>
        <fullName evidence="13">ATP-dependent helicase/nuclease AddA</fullName>
    </alternativeName>
    <alternativeName>
        <fullName evidence="13">DNA 3'-5' helicase AddA</fullName>
    </alternativeName>
</protein>
<dbReference type="PROSITE" id="PS51217">
    <property type="entry name" value="UVRD_HELICASE_CTER"/>
    <property type="match status" value="1"/>
</dbReference>
<evidence type="ECO:0000256" key="2">
    <source>
        <dbReference type="ARBA" id="ARBA00022741"/>
    </source>
</evidence>
<evidence type="ECO:0000256" key="3">
    <source>
        <dbReference type="ARBA" id="ARBA00022763"/>
    </source>
</evidence>
<proteinExistence type="inferred from homology"/>
<dbReference type="EC" id="3.1.-.-" evidence="13"/>
<evidence type="ECO:0000313" key="18">
    <source>
        <dbReference type="Proteomes" id="UP000243406"/>
    </source>
</evidence>
<keyword evidence="18" id="KW-1185">Reference proteome</keyword>
<evidence type="ECO:0000256" key="13">
    <source>
        <dbReference type="HAMAP-Rule" id="MF_01451"/>
    </source>
</evidence>
<evidence type="ECO:0000256" key="7">
    <source>
        <dbReference type="ARBA" id="ARBA00022840"/>
    </source>
</evidence>
<dbReference type="GO" id="GO:0005524">
    <property type="term" value="F:ATP binding"/>
    <property type="evidence" value="ECO:0007669"/>
    <property type="project" value="UniProtKB-UniRule"/>
</dbReference>
<dbReference type="GO" id="GO:0000724">
    <property type="term" value="P:double-strand break repair via homologous recombination"/>
    <property type="evidence" value="ECO:0007669"/>
    <property type="project" value="UniProtKB-UniRule"/>
</dbReference>
<evidence type="ECO:0000256" key="10">
    <source>
        <dbReference type="ARBA" id="ARBA00023235"/>
    </source>
</evidence>
<evidence type="ECO:0000313" key="17">
    <source>
        <dbReference type="EMBL" id="SKB38313.1"/>
    </source>
</evidence>
<evidence type="ECO:0000256" key="1">
    <source>
        <dbReference type="ARBA" id="ARBA00022722"/>
    </source>
</evidence>
<sequence length="1184" mass="135538">MAWTDAQQSAIDSRGENLLVSAAAGSGKTAVLVQRIIDIVLNEKVDVQNLLIVTFTNAAAAEMKDRIQKMLMQRMLDNPKESHYLTKQIQNLPRASISTMHSFCIDILRRNFHMLDLDPSFKIANNALVSIMKTQAMESLFDEAYDSDDALFLSLVDSYGGTKDDKKLSDLIDKVYNFIQSQPYPLKWLESEAESFNISSFDELSTSKWMQVIKDDIRIKLDAANDAGKKAIELCKLEGGPLPYLAAIEDDLLLIDDLKSKLEQSFADFIQAIAEVKHSRFAAISKKMKEELDVALVDEVKAIRDTDIKASGIKAIQKSIKNISQGFQLEDIKNLYPLMKALYKTVARYDELYSEIKLANSVLDFSDLEHYALRLLENEAVREDLRAKYTYIFFDEYQDSNIVQETIISAIKREDNLFLVGDVKQSIYRFRLADPTLFIDKYHSYAKADDRPNKRIDLSNNFRSRPAILEFINDIFSAIMNEDLGEVDYDDSAKLIPGMDFPVEKNKVELVVLENHKLEEDDELAEDADMDNSELEAMYVSSRIKELLGKEHYNPKAKEFQKITYRDIVILMRSPKSSIAAFEKVLKDDRIPCYVDYSASYYDVLEVKLFIDLLKIIDNIEQDEALLAVMNSSIGGFSLDEIIEIRVAYKRGAIYEALLSYMADNDNELSIKIKAFLDRIKTYRFKEKLQRLDEFLWYLMNDTGYYSDLAAMPGGQMRQENLKALLDKASEFQSNTTNGLFNFLHYIDKLLKDKGDTQEAKALSESEDRVRIMSIHKSKGLEFPVVFVCGLSKGFNKADFKQDIMLHNSLGIGPKYVDLDKNVYRESLPKTAIKIQSNKEMLSEELRILYVALTRAVDTLIMVGSVKDIEKLATKASKSTSTSYLLSQSNYLSWMLIALYKHRDASALRDYAVREVIEDDTSYKSSFKLSLVAKYDLLKLSQREREDIDNMEAILRDYKADSSESLNPEVISVINSRFSYEYPYKEQTMQVSKTSATMLAKSVLDASKISVAIQSMPRFMQKVKTFSASQRGTLMHFAMQNINLNQVSSPSEIEDQLDMMHVNELLTSEERASLDSEMLYEFFCSELGKRMRRSKNVIRENSFMLKKDEVLVSGVIDSYFEEDGKWVLVDYKTDYLGAGSKKDKAEMYRPQLELYKEALESSTDKAVKEAYIYLFDIQEAVKVI</sequence>
<feature type="binding site" evidence="14">
    <location>
        <begin position="22"/>
        <end position="29"/>
    </location>
    <ligand>
        <name>ATP</name>
        <dbReference type="ChEBI" id="CHEBI:30616"/>
    </ligand>
</feature>
<organism evidence="17 18">
    <name type="scientific">Acetoanaerobium noterae</name>
    <dbReference type="NCBI Taxonomy" id="745369"/>
    <lineage>
        <taxon>Bacteria</taxon>
        <taxon>Bacillati</taxon>
        <taxon>Bacillota</taxon>
        <taxon>Clostridia</taxon>
        <taxon>Peptostreptococcales</taxon>
        <taxon>Filifactoraceae</taxon>
        <taxon>Acetoanaerobium</taxon>
    </lineage>
</organism>
<dbReference type="EMBL" id="FUYN01000002">
    <property type="protein sequence ID" value="SKB38313.1"/>
    <property type="molecule type" value="Genomic_DNA"/>
</dbReference>
<dbReference type="GO" id="GO:0043138">
    <property type="term" value="F:3'-5' DNA helicase activity"/>
    <property type="evidence" value="ECO:0007669"/>
    <property type="project" value="UniProtKB-UniRule"/>
</dbReference>
<dbReference type="AlphaFoldDB" id="A0A1T5AUP3"/>
<comment type="function">
    <text evidence="13">The heterodimer acts as both an ATP-dependent DNA helicase and an ATP-dependent, dual-direction single-stranded exonuclease. Recognizes the chi site generating a DNA molecule suitable for the initiation of homologous recombination. The AddA nuclease domain is required for chi fragment generation; this subunit has the helicase and 3' -&gt; 5' nuclease activities.</text>
</comment>
<keyword evidence="8 13" id="KW-0238">DNA-binding</keyword>
<dbReference type="EC" id="5.6.2.4" evidence="13"/>
<dbReference type="PROSITE" id="PS51198">
    <property type="entry name" value="UVRD_HELICASE_ATP_BIND"/>
    <property type="match status" value="1"/>
</dbReference>
<accession>A0A1T5AUP3</accession>